<sequence>MIGINDVVEKLEDDVFIRGIDLSQPFKPMTNNELTIEQLQAINGGGVFAKLDGFGSTTARSNQRRVVIHPDLIVDPGHKVGFDVGPVGAIRNPKTVEIVGVLIGL</sequence>
<proteinExistence type="predicted"/>
<dbReference type="KEGG" id="pmt:PMT_2118"/>
<dbReference type="GO" id="GO:0004812">
    <property type="term" value="F:aminoacyl-tRNA ligase activity"/>
    <property type="evidence" value="ECO:0007669"/>
    <property type="project" value="UniProtKB-KW"/>
</dbReference>
<dbReference type="AlphaFoldDB" id="Q7V451"/>
<dbReference type="Proteomes" id="UP000001423">
    <property type="component" value="Chromosome"/>
</dbReference>
<accession>Q7V451</accession>
<evidence type="ECO:0000313" key="1">
    <source>
        <dbReference type="EMBL" id="CAE22292.1"/>
    </source>
</evidence>
<protein>
    <submittedName>
        <fullName evidence="1">Possible tRNA synthetases class I (C)</fullName>
    </submittedName>
</protein>
<evidence type="ECO:0000313" key="2">
    <source>
        <dbReference type="Proteomes" id="UP000001423"/>
    </source>
</evidence>
<dbReference type="HOGENOM" id="CLU_2234126_0_0_3"/>
<keyword evidence="2" id="KW-1185">Reference proteome</keyword>
<dbReference type="NCBIfam" id="NF033456">
    <property type="entry name" value="RiPP_CCRG-2"/>
    <property type="match status" value="1"/>
</dbReference>
<keyword evidence="1" id="KW-0436">Ligase</keyword>
<keyword evidence="1" id="KW-0030">Aminoacyl-tRNA synthetase</keyword>
<reference evidence="1 2" key="1">
    <citation type="journal article" date="2003" name="Nature">
        <title>Genome divergence in two Prochlorococcus ecotypes reflects oceanic niche differentiation.</title>
        <authorList>
            <person name="Rocap G."/>
            <person name="Larimer F.W."/>
            <person name="Lamerdin J.E."/>
            <person name="Malfatti S."/>
            <person name="Chain P."/>
            <person name="Ahlgren N.A."/>
            <person name="Arellano A."/>
            <person name="Coleman M."/>
            <person name="Hauser L."/>
            <person name="Hess W.R."/>
            <person name="Johnson Z.I."/>
            <person name="Land M.L."/>
            <person name="Lindell D."/>
            <person name="Post A.F."/>
            <person name="Regala W."/>
            <person name="Shah M."/>
            <person name="Shaw S.L."/>
            <person name="Steglich C."/>
            <person name="Sullivan M.B."/>
            <person name="Ting C.S."/>
            <person name="Tolonen A."/>
            <person name="Webb E.A."/>
            <person name="Zinser E.R."/>
            <person name="Chisholm S.W."/>
        </authorList>
    </citation>
    <scope>NUCLEOTIDE SEQUENCE [LARGE SCALE GENOMIC DNA]</scope>
    <source>
        <strain evidence="2">MIT 9313</strain>
    </source>
</reference>
<gene>
    <name evidence="1" type="ordered locus">PMT_2118</name>
</gene>
<organism evidence="1 2">
    <name type="scientific">Prochlorococcus marinus (strain MIT 9313)</name>
    <dbReference type="NCBI Taxonomy" id="74547"/>
    <lineage>
        <taxon>Bacteria</taxon>
        <taxon>Bacillati</taxon>
        <taxon>Cyanobacteriota</taxon>
        <taxon>Cyanophyceae</taxon>
        <taxon>Synechococcales</taxon>
        <taxon>Prochlorococcaceae</taxon>
        <taxon>Prochlorococcus</taxon>
    </lineage>
</organism>
<name>Q7V451_PROMM</name>
<dbReference type="EMBL" id="BX548175">
    <property type="protein sequence ID" value="CAE22292.1"/>
    <property type="molecule type" value="Genomic_DNA"/>
</dbReference>